<dbReference type="Proteomes" id="UP000743370">
    <property type="component" value="Unassembled WGS sequence"/>
</dbReference>
<dbReference type="InterPro" id="IPR005061">
    <property type="entry name" value="Ist1"/>
</dbReference>
<dbReference type="EMBL" id="JABFOF010000009">
    <property type="protein sequence ID" value="KAG2379818.1"/>
    <property type="molecule type" value="Genomic_DNA"/>
</dbReference>
<sequence>MIMLKELFNKNTASKIPNKSHFPFSANLVFSDSRTQNVSVAIEAQVLFKMEHFSFLTDFWLCFTSKKTSLSYVKALKIRLERIQNRKKAVLKFLKSDIAELLRLGLEYDAYTRANGLLLEQKMLSCYELVENFVGCILPHVEYLAKYNDCPDECKEAVPSLIYAAARFGDLPELLELRTLFTEKYGNSLEPYINKEFVERLRQVPPTRELKIGLLYDIAHEFSIEWDDKSLRERLYTQSSVREGKPGEDFNGSKEKERVGRKDLNDDSWIHQSSSSDDETSLSSNDGRKGTGSSSLGSISEDEVEKAETNRPISSFWRIPPPYIKQKTNKSDSKKTTHSDTATTPDSGGMNSDRKKRYSSQQPEHDTEQTRRRRSPHVRGKSLPSEPNTAVETSKGHIRTISLESGMRGGARHVHPNLPDYDDLRVRLLALRQR</sequence>
<comment type="caution">
    <text evidence="3">The sequence shown here is derived from an EMBL/GenBank/DDBJ whole genome shotgun (WGS) entry which is preliminary data.</text>
</comment>
<evidence type="ECO:0000256" key="2">
    <source>
        <dbReference type="SAM" id="MobiDB-lite"/>
    </source>
</evidence>
<organism evidence="3 4">
    <name type="scientific">Phaseolus angularis</name>
    <name type="common">Azuki bean</name>
    <name type="synonym">Vigna angularis</name>
    <dbReference type="NCBI Taxonomy" id="3914"/>
    <lineage>
        <taxon>Eukaryota</taxon>
        <taxon>Viridiplantae</taxon>
        <taxon>Streptophyta</taxon>
        <taxon>Embryophyta</taxon>
        <taxon>Tracheophyta</taxon>
        <taxon>Spermatophyta</taxon>
        <taxon>Magnoliopsida</taxon>
        <taxon>eudicotyledons</taxon>
        <taxon>Gunneridae</taxon>
        <taxon>Pentapetalae</taxon>
        <taxon>rosids</taxon>
        <taxon>fabids</taxon>
        <taxon>Fabales</taxon>
        <taxon>Fabaceae</taxon>
        <taxon>Papilionoideae</taxon>
        <taxon>50 kb inversion clade</taxon>
        <taxon>NPAAA clade</taxon>
        <taxon>indigoferoid/millettioid clade</taxon>
        <taxon>Phaseoleae</taxon>
        <taxon>Vigna</taxon>
    </lineage>
</organism>
<feature type="compositionally biased region" description="Basic and acidic residues" evidence="2">
    <location>
        <begin position="329"/>
        <end position="338"/>
    </location>
</feature>
<accession>A0A8T0JNI5</accession>
<protein>
    <recommendedName>
        <fullName evidence="5">IST1-like protein</fullName>
    </recommendedName>
</protein>
<evidence type="ECO:0000313" key="4">
    <source>
        <dbReference type="Proteomes" id="UP000743370"/>
    </source>
</evidence>
<dbReference type="GO" id="GO:0015031">
    <property type="term" value="P:protein transport"/>
    <property type="evidence" value="ECO:0007669"/>
    <property type="project" value="InterPro"/>
</dbReference>
<dbReference type="Gene3D" id="1.20.1260.60">
    <property type="entry name" value="Vacuolar protein sorting-associated protein Ist1"/>
    <property type="match status" value="1"/>
</dbReference>
<comment type="similarity">
    <text evidence="1">Belongs to the IST1 family.</text>
</comment>
<name>A0A8T0JNI5_PHAAN</name>
<feature type="compositionally biased region" description="Basic residues" evidence="2">
    <location>
        <begin position="371"/>
        <end position="380"/>
    </location>
</feature>
<dbReference type="AlphaFoldDB" id="A0A8T0JNI5"/>
<dbReference type="Pfam" id="PF03398">
    <property type="entry name" value="Ist1"/>
    <property type="match status" value="1"/>
</dbReference>
<feature type="compositionally biased region" description="Polar residues" evidence="2">
    <location>
        <begin position="339"/>
        <end position="350"/>
    </location>
</feature>
<dbReference type="PANTHER" id="PTHR12161:SF60">
    <property type="entry name" value="REGULATOR OF VPS4 ACTIVITY IN THE MVB PATHWAY PROTEIN"/>
    <property type="match status" value="1"/>
</dbReference>
<reference evidence="3 4" key="1">
    <citation type="submission" date="2020-05" db="EMBL/GenBank/DDBJ databases">
        <title>Vigna angularis (adzuki bean) Var. LongXiaoDou No. 4 denovo assembly.</title>
        <authorList>
            <person name="Xiang H."/>
        </authorList>
    </citation>
    <scope>NUCLEOTIDE SEQUENCE [LARGE SCALE GENOMIC DNA]</scope>
    <source>
        <tissue evidence="3">Leaf</tissue>
    </source>
</reference>
<proteinExistence type="inferred from homology"/>
<evidence type="ECO:0000313" key="3">
    <source>
        <dbReference type="EMBL" id="KAG2379818.1"/>
    </source>
</evidence>
<evidence type="ECO:0008006" key="5">
    <source>
        <dbReference type="Google" id="ProtNLM"/>
    </source>
</evidence>
<gene>
    <name evidence="3" type="ORF">HKW66_Vig0165970</name>
</gene>
<feature type="compositionally biased region" description="Basic and acidic residues" evidence="2">
    <location>
        <begin position="242"/>
        <end position="269"/>
    </location>
</feature>
<dbReference type="InterPro" id="IPR042277">
    <property type="entry name" value="IST1-like"/>
</dbReference>
<evidence type="ECO:0000256" key="1">
    <source>
        <dbReference type="ARBA" id="ARBA00005536"/>
    </source>
</evidence>
<dbReference type="PANTHER" id="PTHR12161">
    <property type="entry name" value="IST1 FAMILY MEMBER"/>
    <property type="match status" value="1"/>
</dbReference>
<feature type="region of interest" description="Disordered" evidence="2">
    <location>
        <begin position="237"/>
        <end position="398"/>
    </location>
</feature>
<dbReference type="FunFam" id="1.20.1260.60:FF:000002">
    <property type="entry name" value="Vacuolar protein sorting-associated protein IST1"/>
    <property type="match status" value="1"/>
</dbReference>